<name>A0A2H1W766_SPOFR</name>
<dbReference type="EMBL" id="ODYU01006782">
    <property type="protein sequence ID" value="SOQ48945.1"/>
    <property type="molecule type" value="Genomic_DNA"/>
</dbReference>
<reference evidence="2" key="1">
    <citation type="submission" date="2016-07" db="EMBL/GenBank/DDBJ databases">
        <authorList>
            <person name="Bretaudeau A."/>
        </authorList>
    </citation>
    <scope>NUCLEOTIDE SEQUENCE</scope>
    <source>
        <strain evidence="2">Rice</strain>
        <tissue evidence="2">Whole body</tissue>
    </source>
</reference>
<gene>
    <name evidence="2" type="ORF">SFRICE_014468</name>
</gene>
<evidence type="ECO:0000256" key="1">
    <source>
        <dbReference type="SAM" id="MobiDB-lite"/>
    </source>
</evidence>
<organism evidence="2">
    <name type="scientific">Spodoptera frugiperda</name>
    <name type="common">Fall armyworm</name>
    <dbReference type="NCBI Taxonomy" id="7108"/>
    <lineage>
        <taxon>Eukaryota</taxon>
        <taxon>Metazoa</taxon>
        <taxon>Ecdysozoa</taxon>
        <taxon>Arthropoda</taxon>
        <taxon>Hexapoda</taxon>
        <taxon>Insecta</taxon>
        <taxon>Pterygota</taxon>
        <taxon>Neoptera</taxon>
        <taxon>Endopterygota</taxon>
        <taxon>Lepidoptera</taxon>
        <taxon>Glossata</taxon>
        <taxon>Ditrysia</taxon>
        <taxon>Noctuoidea</taxon>
        <taxon>Noctuidae</taxon>
        <taxon>Amphipyrinae</taxon>
        <taxon>Spodoptera</taxon>
    </lineage>
</organism>
<proteinExistence type="predicted"/>
<sequence>MPVKEQTDHLLVSNRRRPLTSETEALQRSRYHYSRPGSFVPKHSSPTLRCGMAKDWVSVILCLNRESNPDPSTGSRISDHSTYEIFLNIQLHAFYPRRGKQWCTIRHVMSLYKAHPLFTICVTSPIHAAPIFGDVTPTIEDALDTLTQFLLEKIKWFEDAG</sequence>
<dbReference type="AlphaFoldDB" id="A0A2H1W766"/>
<protein>
    <submittedName>
        <fullName evidence="2">SFRICE_014468</fullName>
    </submittedName>
</protein>
<accession>A0A2H1W766</accession>
<evidence type="ECO:0000313" key="2">
    <source>
        <dbReference type="EMBL" id="SOQ48945.1"/>
    </source>
</evidence>
<feature type="region of interest" description="Disordered" evidence="1">
    <location>
        <begin position="1"/>
        <end position="20"/>
    </location>
</feature>